<evidence type="ECO:0000256" key="8">
    <source>
        <dbReference type="SAM" id="MobiDB-lite"/>
    </source>
</evidence>
<dbReference type="InterPro" id="IPR036236">
    <property type="entry name" value="Znf_C2H2_sf"/>
</dbReference>
<dbReference type="PROSITE" id="PS00028">
    <property type="entry name" value="ZINC_FINGER_C2H2_1"/>
    <property type="match status" value="7"/>
</dbReference>
<feature type="compositionally biased region" description="Low complexity" evidence="8">
    <location>
        <begin position="120"/>
        <end position="130"/>
    </location>
</feature>
<protein>
    <submittedName>
        <fullName evidence="10">Zinc finger protein Gfi-1</fullName>
    </submittedName>
</protein>
<feature type="region of interest" description="Disordered" evidence="8">
    <location>
        <begin position="1"/>
        <end position="139"/>
    </location>
</feature>
<evidence type="ECO:0000256" key="6">
    <source>
        <dbReference type="ARBA" id="ARBA00023242"/>
    </source>
</evidence>
<feature type="region of interest" description="Disordered" evidence="8">
    <location>
        <begin position="229"/>
        <end position="256"/>
    </location>
</feature>
<feature type="domain" description="C2H2-type" evidence="9">
    <location>
        <begin position="279"/>
        <end position="303"/>
    </location>
</feature>
<proteinExistence type="predicted"/>
<dbReference type="FunFam" id="3.30.160.60:FF:000432">
    <property type="entry name" value="zinc finger protein Gfi-1b isoform X1"/>
    <property type="match status" value="1"/>
</dbReference>
<dbReference type="InterPro" id="IPR013087">
    <property type="entry name" value="Znf_C2H2_type"/>
</dbReference>
<dbReference type="FunFam" id="3.30.160.60:FF:000148">
    <property type="entry name" value="zinc finger protein Gfi-1"/>
    <property type="match status" value="1"/>
</dbReference>
<feature type="domain" description="C2H2-type" evidence="9">
    <location>
        <begin position="446"/>
        <end position="473"/>
    </location>
</feature>
<dbReference type="GO" id="GO:0000981">
    <property type="term" value="F:DNA-binding transcription factor activity, RNA polymerase II-specific"/>
    <property type="evidence" value="ECO:0007669"/>
    <property type="project" value="TreeGrafter"/>
</dbReference>
<keyword evidence="4 7" id="KW-0863">Zinc-finger</keyword>
<sequence length="533" mass="59267">MPKCYIFKKGGRKTVPSPGPTLPASELEPHSSAFTPITPKKKEGQTALFRPFTPDLPPSHHSPTQALEYRLTENGASRMEINPSTPDSTQSSSPEASKSGNGSLLNTLPVRTDGTSRPGSASSIDGKSSSPTAPLLPTAVPKRWRSEISSYDIPSPPVNSGMLSPEMTRLLKDGRYSYTDIFRNSIMQFSKDIKRSHEWAALYQAQLNPYFTPFDLRFQHFSAYSPFASDPRQFHDRRKTPSPQQKSSPVGGHPWFTPLRVPTSIVKQPRGTLPGRFEISCVECCQEFVTHHDLEVHTRRTHSKLGSLKPTNVTINATEAGLSHCSPPPGSTFNCMDCGKAFSTPHGLEVHVRRTHTGQRPFVCNVCHKSFGHADSLSQHRLVHNMERSFQCKQCGKSFKRSSTLSTHMLIHSDTRPYACPYCGKRFHQKSDMKKHTYIHTGEKPHKCTVCGKAFSQSSNLITHSRKHTGYKPFGCQLCGRAFQRKVDLRRHMETQHPEHQNGGKLMASRSPTSTTPIGAVHIPAVSSYEGNS</sequence>
<dbReference type="Proteomes" id="UP001152320">
    <property type="component" value="Chromosome 7"/>
</dbReference>
<dbReference type="OrthoDB" id="6155966at2759"/>
<evidence type="ECO:0000256" key="4">
    <source>
        <dbReference type="ARBA" id="ARBA00022771"/>
    </source>
</evidence>
<dbReference type="FunFam" id="3.30.160.60:FF:000245">
    <property type="entry name" value="zinc finger protein Gfi-1"/>
    <property type="match status" value="1"/>
</dbReference>
<dbReference type="SUPFAM" id="SSF57667">
    <property type="entry name" value="beta-beta-alpha zinc fingers"/>
    <property type="match status" value="3"/>
</dbReference>
<dbReference type="SMART" id="SM00355">
    <property type="entry name" value="ZnF_C2H2"/>
    <property type="match status" value="7"/>
</dbReference>
<feature type="domain" description="C2H2-type" evidence="9">
    <location>
        <begin position="333"/>
        <end position="361"/>
    </location>
</feature>
<dbReference type="PROSITE" id="PS50157">
    <property type="entry name" value="ZINC_FINGER_C2H2_2"/>
    <property type="match status" value="7"/>
</dbReference>
<evidence type="ECO:0000313" key="11">
    <source>
        <dbReference type="Proteomes" id="UP001152320"/>
    </source>
</evidence>
<dbReference type="Pfam" id="PF00096">
    <property type="entry name" value="zf-C2H2"/>
    <property type="match status" value="6"/>
</dbReference>
<dbReference type="GO" id="GO:0008270">
    <property type="term" value="F:zinc ion binding"/>
    <property type="evidence" value="ECO:0007669"/>
    <property type="project" value="UniProtKB-KW"/>
</dbReference>
<keyword evidence="3" id="KW-0677">Repeat</keyword>
<dbReference type="FunFam" id="3.30.160.60:FF:000688">
    <property type="entry name" value="zinc finger protein 197 isoform X1"/>
    <property type="match status" value="1"/>
</dbReference>
<keyword evidence="6" id="KW-0539">Nucleus</keyword>
<keyword evidence="2" id="KW-0479">Metal-binding</keyword>
<dbReference type="AlphaFoldDB" id="A0A9Q1C5Y9"/>
<organism evidence="10 11">
    <name type="scientific">Holothuria leucospilota</name>
    <name type="common">Black long sea cucumber</name>
    <name type="synonym">Mertensiothuria leucospilota</name>
    <dbReference type="NCBI Taxonomy" id="206669"/>
    <lineage>
        <taxon>Eukaryota</taxon>
        <taxon>Metazoa</taxon>
        <taxon>Echinodermata</taxon>
        <taxon>Eleutherozoa</taxon>
        <taxon>Echinozoa</taxon>
        <taxon>Holothuroidea</taxon>
        <taxon>Aspidochirotacea</taxon>
        <taxon>Aspidochirotida</taxon>
        <taxon>Holothuriidae</taxon>
        <taxon>Holothuria</taxon>
    </lineage>
</organism>
<comment type="caution">
    <text evidence="10">The sequence shown here is derived from an EMBL/GenBank/DDBJ whole genome shotgun (WGS) entry which is preliminary data.</text>
</comment>
<dbReference type="PANTHER" id="PTHR24394:SF29">
    <property type="entry name" value="MYONEURIN"/>
    <property type="match status" value="1"/>
</dbReference>
<dbReference type="FunFam" id="3.30.160.60:FF:000345">
    <property type="entry name" value="Zinc finger protein Gfi-1"/>
    <property type="match status" value="1"/>
</dbReference>
<feature type="domain" description="C2H2-type" evidence="9">
    <location>
        <begin position="362"/>
        <end position="389"/>
    </location>
</feature>
<dbReference type="PANTHER" id="PTHR24394">
    <property type="entry name" value="ZINC FINGER PROTEIN"/>
    <property type="match status" value="1"/>
</dbReference>
<reference evidence="10" key="1">
    <citation type="submission" date="2021-10" db="EMBL/GenBank/DDBJ databases">
        <title>Tropical sea cucumber genome reveals ecological adaptation and Cuvierian tubules defense mechanism.</title>
        <authorList>
            <person name="Chen T."/>
        </authorList>
    </citation>
    <scope>NUCLEOTIDE SEQUENCE</scope>
    <source>
        <strain evidence="10">Nanhai2018</strain>
        <tissue evidence="10">Muscle</tissue>
    </source>
</reference>
<dbReference type="Gene3D" id="3.30.160.60">
    <property type="entry name" value="Classic Zinc Finger"/>
    <property type="match status" value="6"/>
</dbReference>
<evidence type="ECO:0000313" key="10">
    <source>
        <dbReference type="EMBL" id="KAJ8039281.1"/>
    </source>
</evidence>
<accession>A0A9Q1C5Y9</accession>
<evidence type="ECO:0000256" key="3">
    <source>
        <dbReference type="ARBA" id="ARBA00022737"/>
    </source>
</evidence>
<keyword evidence="5" id="KW-0862">Zinc</keyword>
<feature type="compositionally biased region" description="Polar residues" evidence="8">
    <location>
        <begin position="95"/>
        <end position="106"/>
    </location>
</feature>
<gene>
    <name evidence="10" type="ORF">HOLleu_16945</name>
</gene>
<dbReference type="EMBL" id="JAIZAY010000007">
    <property type="protein sequence ID" value="KAJ8039281.1"/>
    <property type="molecule type" value="Genomic_DNA"/>
</dbReference>
<feature type="compositionally biased region" description="Low complexity" evidence="8">
    <location>
        <begin position="83"/>
        <end position="94"/>
    </location>
</feature>
<comment type="subcellular location">
    <subcellularLocation>
        <location evidence="1">Nucleus</location>
    </subcellularLocation>
</comment>
<evidence type="ECO:0000256" key="2">
    <source>
        <dbReference type="ARBA" id="ARBA00022723"/>
    </source>
</evidence>
<name>A0A9Q1C5Y9_HOLLE</name>
<feature type="domain" description="C2H2-type" evidence="9">
    <location>
        <begin position="390"/>
        <end position="417"/>
    </location>
</feature>
<evidence type="ECO:0000259" key="9">
    <source>
        <dbReference type="PROSITE" id="PS50157"/>
    </source>
</evidence>
<feature type="domain" description="C2H2-type" evidence="9">
    <location>
        <begin position="474"/>
        <end position="502"/>
    </location>
</feature>
<evidence type="ECO:0000256" key="1">
    <source>
        <dbReference type="ARBA" id="ARBA00004123"/>
    </source>
</evidence>
<feature type="domain" description="C2H2-type" evidence="9">
    <location>
        <begin position="418"/>
        <end position="445"/>
    </location>
</feature>
<evidence type="ECO:0000256" key="7">
    <source>
        <dbReference type="PROSITE-ProRule" id="PRU00042"/>
    </source>
</evidence>
<evidence type="ECO:0000256" key="5">
    <source>
        <dbReference type="ARBA" id="ARBA00022833"/>
    </source>
</evidence>
<feature type="region of interest" description="Disordered" evidence="8">
    <location>
        <begin position="495"/>
        <end position="533"/>
    </location>
</feature>
<dbReference type="GO" id="GO:0005634">
    <property type="term" value="C:nucleus"/>
    <property type="evidence" value="ECO:0007669"/>
    <property type="project" value="UniProtKB-SubCell"/>
</dbReference>
<keyword evidence="11" id="KW-1185">Reference proteome</keyword>